<evidence type="ECO:0000313" key="3">
    <source>
        <dbReference type="EMBL" id="UQZ87153.1"/>
    </source>
</evidence>
<dbReference type="Gene3D" id="3.90.550.10">
    <property type="entry name" value="Spore Coat Polysaccharide Biosynthesis Protein SpsA, Chain A"/>
    <property type="match status" value="1"/>
</dbReference>
<accession>A0ABY4RY46</accession>
<sequence length="191" mass="20988">MMSGVILAGGEKAIARALRRIDGERAIEGMIREMQTVCQEIIIVTDAPKLLLPIVPRSTRILTEYLPGCGTISSLHAAFALSRKNALWVVDSEAETVQLPAAAAVTLNERRRMQGADAAVVLRNNEPCPLFGVYRQGCLEAINELIRAGESRVSELLNKIAWVGMDEAELTASQQVHAYERSIRHDDWSHG</sequence>
<evidence type="ECO:0000256" key="1">
    <source>
        <dbReference type="ARBA" id="ARBA00022679"/>
    </source>
</evidence>
<dbReference type="InterPro" id="IPR025877">
    <property type="entry name" value="MobA-like_NTP_Trfase"/>
</dbReference>
<dbReference type="Pfam" id="PF12804">
    <property type="entry name" value="NTP_transf_3"/>
    <property type="match status" value="1"/>
</dbReference>
<reference evidence="3" key="1">
    <citation type="submission" date="2018-02" db="EMBL/GenBank/DDBJ databases">
        <authorList>
            <person name="Kim S.-K."/>
            <person name="Jung H.-I."/>
            <person name="Lee S.-W."/>
        </authorList>
    </citation>
    <scope>NUCLEOTIDE SEQUENCE</scope>
    <source>
        <strain evidence="3">SK3146</strain>
    </source>
</reference>
<dbReference type="EMBL" id="CP027059">
    <property type="protein sequence ID" value="UQZ87153.1"/>
    <property type="molecule type" value="Genomic_DNA"/>
</dbReference>
<name>A0ABY4RY46_9BACL</name>
<gene>
    <name evidence="3" type="ORF">SK3146_06450</name>
</gene>
<keyword evidence="4" id="KW-1185">Reference proteome</keyword>
<keyword evidence="1" id="KW-0808">Transferase</keyword>
<dbReference type="Proteomes" id="UP001057134">
    <property type="component" value="Chromosome"/>
</dbReference>
<proteinExistence type="predicted"/>
<dbReference type="RefSeq" id="WP_249862639.1">
    <property type="nucleotide sequence ID" value="NZ_CP027059.1"/>
</dbReference>
<dbReference type="PANTHER" id="PTHR19136">
    <property type="entry name" value="MOLYBDENUM COFACTOR GUANYLYLTRANSFERASE"/>
    <property type="match status" value="1"/>
</dbReference>
<dbReference type="SUPFAM" id="SSF53448">
    <property type="entry name" value="Nucleotide-diphospho-sugar transferases"/>
    <property type="match status" value="1"/>
</dbReference>
<protein>
    <submittedName>
        <fullName evidence="3">Molybdopterin-guanine dinucleotide biosynthesis protein MobA</fullName>
    </submittedName>
</protein>
<organism evidence="3 4">
    <name type="scientific">Paenibacillus konkukensis</name>
    <dbReference type="NCBI Taxonomy" id="2020716"/>
    <lineage>
        <taxon>Bacteria</taxon>
        <taxon>Bacillati</taxon>
        <taxon>Bacillota</taxon>
        <taxon>Bacilli</taxon>
        <taxon>Bacillales</taxon>
        <taxon>Paenibacillaceae</taxon>
        <taxon>Paenibacillus</taxon>
    </lineage>
</organism>
<dbReference type="PANTHER" id="PTHR19136:SF81">
    <property type="entry name" value="MOLYBDENUM COFACTOR GUANYLYLTRANSFERASE"/>
    <property type="match status" value="1"/>
</dbReference>
<reference evidence="3" key="2">
    <citation type="journal article" date="2021" name="J Anim Sci Technol">
        <title>Complete genome sequence of Paenibacillus konkukensis sp. nov. SK3146 as a potential probiotic strain.</title>
        <authorList>
            <person name="Jung H.I."/>
            <person name="Park S."/>
            <person name="Niu K.M."/>
            <person name="Lee S.W."/>
            <person name="Kothari D."/>
            <person name="Yi K.J."/>
            <person name="Kim S.K."/>
        </authorList>
    </citation>
    <scope>NUCLEOTIDE SEQUENCE</scope>
    <source>
        <strain evidence="3">SK3146</strain>
    </source>
</reference>
<feature type="domain" description="MobA-like NTP transferase" evidence="2">
    <location>
        <begin position="4"/>
        <end position="157"/>
    </location>
</feature>
<evidence type="ECO:0000313" key="4">
    <source>
        <dbReference type="Proteomes" id="UP001057134"/>
    </source>
</evidence>
<evidence type="ECO:0000259" key="2">
    <source>
        <dbReference type="Pfam" id="PF12804"/>
    </source>
</evidence>
<dbReference type="InterPro" id="IPR029044">
    <property type="entry name" value="Nucleotide-diphossugar_trans"/>
</dbReference>